<evidence type="ECO:0000256" key="1">
    <source>
        <dbReference type="SAM" id="SignalP"/>
    </source>
</evidence>
<feature type="signal peptide" evidence="1">
    <location>
        <begin position="1"/>
        <end position="24"/>
    </location>
</feature>
<accession>A0A1F6E9T3</accession>
<dbReference type="PROSITE" id="PS50093">
    <property type="entry name" value="PKD"/>
    <property type="match status" value="1"/>
</dbReference>
<proteinExistence type="predicted"/>
<comment type="caution">
    <text evidence="3">The sequence shown here is derived from an EMBL/GenBank/DDBJ whole genome shotgun (WGS) entry which is preliminary data.</text>
</comment>
<name>A0A1F6E9T3_9BACT</name>
<dbReference type="InterPro" id="IPR013783">
    <property type="entry name" value="Ig-like_fold"/>
</dbReference>
<dbReference type="SUPFAM" id="SSF49299">
    <property type="entry name" value="PKD domain"/>
    <property type="match status" value="2"/>
</dbReference>
<protein>
    <recommendedName>
        <fullName evidence="2">PKD domain-containing protein</fullName>
    </recommendedName>
</protein>
<dbReference type="Pfam" id="PF01471">
    <property type="entry name" value="PG_binding_1"/>
    <property type="match status" value="1"/>
</dbReference>
<keyword evidence="1" id="KW-0732">Signal</keyword>
<dbReference type="InterPro" id="IPR036365">
    <property type="entry name" value="PGBD-like_sf"/>
</dbReference>
<dbReference type="InterPro" id="IPR035986">
    <property type="entry name" value="PKD_dom_sf"/>
</dbReference>
<dbReference type="Gene3D" id="1.10.101.10">
    <property type="entry name" value="PGBD-like superfamily/PGBD"/>
    <property type="match status" value="1"/>
</dbReference>
<sequence>MRYFTRFAVAAVITLPFVTSAATAAELQAQTQALLAQVQALQAQLAAQGITGGTSGTTVPVYTGTTGVSPATPGVNSSACPLIGRALGLDASGDDVTRLQQFLARDPSVYPEAKVTGYYGALTEAAVKRWQTKYNIVSSGTAATTGYGVVGPRTAAAISLQCSTMTTTGGTGGTGTPVNTTPGIMAGFIQVTPISGNAPLNVKVTVTANTAGSCSGGVYQLQWGDGSSVPQIVVPAGNCGTVVQNYAHLYLYGGTYIIKLSAGTHSTSATIVVSGPGAPAVASQQETFNATPTNGDAPLTVTFSGTVTGTNLGWCASGCSSALEFGDGSTGSVQLPIATNGVANYSLQHTYSTGGTYTAKLHQGSVSSSALVGNPITISVTTNAATYSYSPLAVTPNVGGNPLAVTARFDLFSSCTGYDLSWGDGTAHVMQNDGGTACAATPVTKTFSHVYANAGSYTISLKRGPTLSRNDSVSLVISNQ</sequence>
<dbReference type="Proteomes" id="UP000176914">
    <property type="component" value="Unassembled WGS sequence"/>
</dbReference>
<feature type="chain" id="PRO_5009524108" description="PKD domain-containing protein" evidence="1">
    <location>
        <begin position="25"/>
        <end position="480"/>
    </location>
</feature>
<reference evidence="3 4" key="1">
    <citation type="journal article" date="2016" name="Nat. Commun.">
        <title>Thousands of microbial genomes shed light on interconnected biogeochemical processes in an aquifer system.</title>
        <authorList>
            <person name="Anantharaman K."/>
            <person name="Brown C.T."/>
            <person name="Hug L.A."/>
            <person name="Sharon I."/>
            <person name="Castelle C.J."/>
            <person name="Probst A.J."/>
            <person name="Thomas B.C."/>
            <person name="Singh A."/>
            <person name="Wilkins M.J."/>
            <person name="Karaoz U."/>
            <person name="Brodie E.L."/>
            <person name="Williams K.H."/>
            <person name="Hubbard S.S."/>
            <person name="Banfield J.F."/>
        </authorList>
    </citation>
    <scope>NUCLEOTIDE SEQUENCE [LARGE SCALE GENOMIC DNA]</scope>
</reference>
<dbReference type="Gene3D" id="2.60.40.10">
    <property type="entry name" value="Immunoglobulins"/>
    <property type="match status" value="3"/>
</dbReference>
<organism evidence="3 4">
    <name type="scientific">Candidatus Kaiserbacteria bacterium RIFCSPHIGHO2_02_FULL_55_25</name>
    <dbReference type="NCBI Taxonomy" id="1798498"/>
    <lineage>
        <taxon>Bacteria</taxon>
        <taxon>Candidatus Kaiseribacteriota</taxon>
    </lineage>
</organism>
<dbReference type="InterPro" id="IPR002477">
    <property type="entry name" value="Peptidoglycan-bd-like"/>
</dbReference>
<dbReference type="InterPro" id="IPR036366">
    <property type="entry name" value="PGBDSf"/>
</dbReference>
<dbReference type="InterPro" id="IPR000601">
    <property type="entry name" value="PKD_dom"/>
</dbReference>
<dbReference type="AlphaFoldDB" id="A0A1F6E9T3"/>
<evidence type="ECO:0000259" key="2">
    <source>
        <dbReference type="PROSITE" id="PS50093"/>
    </source>
</evidence>
<evidence type="ECO:0000313" key="3">
    <source>
        <dbReference type="EMBL" id="OGG70361.1"/>
    </source>
</evidence>
<feature type="domain" description="PKD" evidence="2">
    <location>
        <begin position="284"/>
        <end position="385"/>
    </location>
</feature>
<evidence type="ECO:0000313" key="4">
    <source>
        <dbReference type="Proteomes" id="UP000176914"/>
    </source>
</evidence>
<dbReference type="SUPFAM" id="SSF47090">
    <property type="entry name" value="PGBD-like"/>
    <property type="match status" value="1"/>
</dbReference>
<gene>
    <name evidence="3" type="ORF">A3C20_03700</name>
</gene>
<dbReference type="EMBL" id="MFLL01000005">
    <property type="protein sequence ID" value="OGG70361.1"/>
    <property type="molecule type" value="Genomic_DNA"/>
</dbReference>